<dbReference type="Proteomes" id="UP000600247">
    <property type="component" value="Unassembled WGS sequence"/>
</dbReference>
<name>A0A917H6C0_9BACL</name>
<dbReference type="EMBL" id="BMHY01000004">
    <property type="protein sequence ID" value="GGG68903.1"/>
    <property type="molecule type" value="Genomic_DNA"/>
</dbReference>
<evidence type="ECO:0000313" key="4">
    <source>
        <dbReference type="EMBL" id="GGG68903.1"/>
    </source>
</evidence>
<evidence type="ECO:0000256" key="2">
    <source>
        <dbReference type="SAM" id="Phobius"/>
    </source>
</evidence>
<evidence type="ECO:0000259" key="3">
    <source>
        <dbReference type="Pfam" id="PF00535"/>
    </source>
</evidence>
<dbReference type="SUPFAM" id="SSF53448">
    <property type="entry name" value="Nucleotide-diphospho-sugar transferases"/>
    <property type="match status" value="1"/>
</dbReference>
<dbReference type="AlphaFoldDB" id="A0A917H6C0"/>
<evidence type="ECO:0000256" key="1">
    <source>
        <dbReference type="SAM" id="MobiDB-lite"/>
    </source>
</evidence>
<feature type="transmembrane region" description="Helical" evidence="2">
    <location>
        <begin position="297"/>
        <end position="328"/>
    </location>
</feature>
<keyword evidence="2" id="KW-0812">Transmembrane</keyword>
<organism evidence="4 5">
    <name type="scientific">Paenibacillus radicis</name>
    <name type="common">ex Gao et al. 2016</name>
    <dbReference type="NCBI Taxonomy" id="1737354"/>
    <lineage>
        <taxon>Bacteria</taxon>
        <taxon>Bacillati</taxon>
        <taxon>Bacillota</taxon>
        <taxon>Bacilli</taxon>
        <taxon>Bacillales</taxon>
        <taxon>Paenibacillaceae</taxon>
        <taxon>Paenibacillus</taxon>
    </lineage>
</organism>
<feature type="region of interest" description="Disordered" evidence="1">
    <location>
        <begin position="37"/>
        <end position="57"/>
    </location>
</feature>
<accession>A0A917H6C0</accession>
<feature type="transmembrane region" description="Helical" evidence="2">
    <location>
        <begin position="6"/>
        <end position="24"/>
    </location>
</feature>
<proteinExistence type="predicted"/>
<comment type="caution">
    <text evidence="4">The sequence shown here is derived from an EMBL/GenBank/DDBJ whole genome shotgun (WGS) entry which is preliminary data.</text>
</comment>
<keyword evidence="2" id="KW-1133">Transmembrane helix</keyword>
<keyword evidence="2" id="KW-0472">Membrane</keyword>
<keyword evidence="4" id="KW-0808">Transferase</keyword>
<feature type="transmembrane region" description="Helical" evidence="2">
    <location>
        <begin position="364"/>
        <end position="383"/>
    </location>
</feature>
<dbReference type="GO" id="GO:0016740">
    <property type="term" value="F:transferase activity"/>
    <property type="evidence" value="ECO:0007669"/>
    <property type="project" value="UniProtKB-KW"/>
</dbReference>
<dbReference type="CDD" id="cd00761">
    <property type="entry name" value="Glyco_tranf_GTA_type"/>
    <property type="match status" value="1"/>
</dbReference>
<gene>
    <name evidence="4" type="ORF">GCM10010918_24930</name>
</gene>
<dbReference type="InterPro" id="IPR029044">
    <property type="entry name" value="Nucleotide-diphossugar_trans"/>
</dbReference>
<protein>
    <submittedName>
        <fullName evidence="4">Glycosyl transferase</fullName>
    </submittedName>
</protein>
<evidence type="ECO:0000313" key="5">
    <source>
        <dbReference type="Proteomes" id="UP000600247"/>
    </source>
</evidence>
<dbReference type="PANTHER" id="PTHR43646">
    <property type="entry name" value="GLYCOSYLTRANSFERASE"/>
    <property type="match status" value="1"/>
</dbReference>
<reference evidence="4 5" key="1">
    <citation type="journal article" date="2014" name="Int. J. Syst. Evol. Microbiol.">
        <title>Complete genome sequence of Corynebacterium casei LMG S-19264T (=DSM 44701T), isolated from a smear-ripened cheese.</title>
        <authorList>
            <consortium name="US DOE Joint Genome Institute (JGI-PGF)"/>
            <person name="Walter F."/>
            <person name="Albersmeier A."/>
            <person name="Kalinowski J."/>
            <person name="Ruckert C."/>
        </authorList>
    </citation>
    <scope>NUCLEOTIDE SEQUENCE [LARGE SCALE GENOMIC DNA]</scope>
    <source>
        <strain evidence="4 5">CGMCC 1.15286</strain>
    </source>
</reference>
<feature type="transmembrane region" description="Helical" evidence="2">
    <location>
        <begin position="334"/>
        <end position="352"/>
    </location>
</feature>
<dbReference type="RefSeq" id="WP_188889509.1">
    <property type="nucleotide sequence ID" value="NZ_BMHY01000004.1"/>
</dbReference>
<keyword evidence="5" id="KW-1185">Reference proteome</keyword>
<dbReference type="Gene3D" id="3.90.550.10">
    <property type="entry name" value="Spore Coat Polysaccharide Biosynthesis Protein SpsA, Chain A"/>
    <property type="match status" value="1"/>
</dbReference>
<dbReference type="Pfam" id="PF00535">
    <property type="entry name" value="Glycos_transf_2"/>
    <property type="match status" value="1"/>
</dbReference>
<dbReference type="PANTHER" id="PTHR43646:SF3">
    <property type="entry name" value="SLR1566 PROTEIN"/>
    <property type="match status" value="1"/>
</dbReference>
<feature type="domain" description="Glycosyltransferase 2-like" evidence="3">
    <location>
        <begin position="60"/>
        <end position="190"/>
    </location>
</feature>
<dbReference type="InterPro" id="IPR001173">
    <property type="entry name" value="Glyco_trans_2-like"/>
</dbReference>
<sequence>MVLFLWAIALALVIQLMFVLWNLAQLPGLGGDRSGSGHRWLNGDDSGNAEKQPGSTPRLSILIPARDEAGNIGPCLRSVLAESSPNIEVLVCDDHSTDGTTEAAQAAAADDPRLQILHSVTAPAGWTGKSHACHQLAQKARGEWWLFLDADARLGPGALEAAMDTALAQKRGLITGFPRQETGTWLERLMVPLMTFTIACHLPIRLVRHSANPIFVAAHGAFMLIHADSYRATGGHEAFKSHLVDDMQLARAVKQAGLPVTLANIHPYVSMRMYQDASGVWNGYKKNIFAGMGRNSLLLAAVLALYSFMYILPPMMLLLVLLMVGFASASVPGLLLPSLAGTLIGAAIKLAVDRSSGQPLRMAMLLPAGIMALIAIATASWHASFSGKGYWWKGRRYS</sequence>